<evidence type="ECO:0000313" key="7">
    <source>
        <dbReference type="Proteomes" id="UP000183208"/>
    </source>
</evidence>
<feature type="region of interest" description="Disordered" evidence="4">
    <location>
        <begin position="1"/>
        <end position="42"/>
    </location>
</feature>
<dbReference type="PRINTS" id="PR00344">
    <property type="entry name" value="BCTRLSENSOR"/>
</dbReference>
<feature type="domain" description="Histidine kinase" evidence="5">
    <location>
        <begin position="256"/>
        <end position="487"/>
    </location>
</feature>
<dbReference type="SUPFAM" id="SSF47384">
    <property type="entry name" value="Homodimeric domain of signal transducing histidine kinase"/>
    <property type="match status" value="1"/>
</dbReference>
<dbReference type="SUPFAM" id="SSF55781">
    <property type="entry name" value="GAF domain-like"/>
    <property type="match status" value="1"/>
</dbReference>
<dbReference type="CDD" id="cd00082">
    <property type="entry name" value="HisKA"/>
    <property type="match status" value="1"/>
</dbReference>
<evidence type="ECO:0000259" key="5">
    <source>
        <dbReference type="PROSITE" id="PS50109"/>
    </source>
</evidence>
<dbReference type="InterPro" id="IPR003661">
    <property type="entry name" value="HisK_dim/P_dom"/>
</dbReference>
<dbReference type="SMART" id="SM00065">
    <property type="entry name" value="GAF"/>
    <property type="match status" value="1"/>
</dbReference>
<evidence type="ECO:0000256" key="1">
    <source>
        <dbReference type="ARBA" id="ARBA00000085"/>
    </source>
</evidence>
<dbReference type="InterPro" id="IPR003018">
    <property type="entry name" value="GAF"/>
</dbReference>
<dbReference type="GO" id="GO:0000155">
    <property type="term" value="F:phosphorelay sensor kinase activity"/>
    <property type="evidence" value="ECO:0007669"/>
    <property type="project" value="InterPro"/>
</dbReference>
<comment type="catalytic activity">
    <reaction evidence="1">
        <text>ATP + protein L-histidine = ADP + protein N-phospho-L-histidine.</text>
        <dbReference type="EC" id="2.7.13.3"/>
    </reaction>
</comment>
<proteinExistence type="predicted"/>
<dbReference type="SUPFAM" id="SSF55874">
    <property type="entry name" value="ATPase domain of HSP90 chaperone/DNA topoisomerase II/histidine kinase"/>
    <property type="match status" value="1"/>
</dbReference>
<dbReference type="PANTHER" id="PTHR43065">
    <property type="entry name" value="SENSOR HISTIDINE KINASE"/>
    <property type="match status" value="1"/>
</dbReference>
<evidence type="ECO:0000313" key="6">
    <source>
        <dbReference type="EMBL" id="SEC61307.1"/>
    </source>
</evidence>
<evidence type="ECO:0000256" key="3">
    <source>
        <dbReference type="ARBA" id="ARBA00022553"/>
    </source>
</evidence>
<dbReference type="InterPro" id="IPR029016">
    <property type="entry name" value="GAF-like_dom_sf"/>
</dbReference>
<sequence length="494" mass="53728">MKAAGGPNKSRSRKTTTRKPSVAPKTARVSRPAKISGSAKADAERLARELGEARERQAATAEVLTLIADAPTDLQPVFDRIVKNAARLCQSVLSAVYRRDGEQVHLVAHDKFSPESVAAVRKAYPAPLASKNLISVALRERRVVHEPDVLISGGYSDLQRTSGYRSILVVPMLRDDVAIGAIAVMRLEPQLFPKTQVELLRTFAGQAVIAIENTRLFAEVQERTQQLTQSLDDLRAAQDSLVQTEKLAALGRLVAGVAHEINTPIGTSLTVASTLIEKTDRFEAVVASGDVRRSTLTEFVAANREAASQVMINLNHAIDLIQSFKQVATDRNISDRRAFDLGEVTEQVVKGLRFSLRRDLVVDVECEGDLAMNSYPGPYGQVITNLVLNSAVHAFPDGERGSVHIAAQASGKNNIEVLFSDDGCGMSPEVRRQVFDPFFTTRRDHGSTGLGLHIVHNIVTNRLGGRIQLETRPGAGTKIRIVVPREAPPELAAQ</sequence>
<dbReference type="AlphaFoldDB" id="A0A1M6V9J3"/>
<protein>
    <recommendedName>
        <fullName evidence="2">histidine kinase</fullName>
        <ecNumber evidence="2">2.7.13.3</ecNumber>
    </recommendedName>
</protein>
<dbReference type="Gene3D" id="3.30.565.10">
    <property type="entry name" value="Histidine kinase-like ATPase, C-terminal domain"/>
    <property type="match status" value="1"/>
</dbReference>
<dbReference type="Gene3D" id="3.30.450.40">
    <property type="match status" value="1"/>
</dbReference>
<accession>A0A1M6V9J3</accession>
<dbReference type="Pfam" id="PF01590">
    <property type="entry name" value="GAF"/>
    <property type="match status" value="1"/>
</dbReference>
<dbReference type="Gene3D" id="1.10.287.130">
    <property type="match status" value="1"/>
</dbReference>
<evidence type="ECO:0000256" key="2">
    <source>
        <dbReference type="ARBA" id="ARBA00012438"/>
    </source>
</evidence>
<name>A0A1M6V9J3_9BRAD</name>
<dbReference type="SMART" id="SM00387">
    <property type="entry name" value="HATPase_c"/>
    <property type="match status" value="1"/>
</dbReference>
<organism evidence="6 7">
    <name type="scientific">Bradyrhizobium lablabi</name>
    <dbReference type="NCBI Taxonomy" id="722472"/>
    <lineage>
        <taxon>Bacteria</taxon>
        <taxon>Pseudomonadati</taxon>
        <taxon>Pseudomonadota</taxon>
        <taxon>Alphaproteobacteria</taxon>
        <taxon>Hyphomicrobiales</taxon>
        <taxon>Nitrobacteraceae</taxon>
        <taxon>Bradyrhizobium</taxon>
    </lineage>
</organism>
<dbReference type="Pfam" id="PF02518">
    <property type="entry name" value="HATPase_c"/>
    <property type="match status" value="1"/>
</dbReference>
<gene>
    <name evidence="6" type="ORF">SAMN05444171_1852</name>
</gene>
<dbReference type="EC" id="2.7.13.3" evidence="2"/>
<dbReference type="Proteomes" id="UP000183208">
    <property type="component" value="Unassembled WGS sequence"/>
</dbReference>
<dbReference type="PANTHER" id="PTHR43065:SF42">
    <property type="entry name" value="TWO-COMPONENT SENSOR PPRA"/>
    <property type="match status" value="1"/>
</dbReference>
<dbReference type="PROSITE" id="PS50109">
    <property type="entry name" value="HIS_KIN"/>
    <property type="match status" value="1"/>
</dbReference>
<dbReference type="InterPro" id="IPR003594">
    <property type="entry name" value="HATPase_dom"/>
</dbReference>
<dbReference type="InterPro" id="IPR005467">
    <property type="entry name" value="His_kinase_dom"/>
</dbReference>
<dbReference type="InterPro" id="IPR004358">
    <property type="entry name" value="Sig_transdc_His_kin-like_C"/>
</dbReference>
<evidence type="ECO:0000256" key="4">
    <source>
        <dbReference type="SAM" id="MobiDB-lite"/>
    </source>
</evidence>
<dbReference type="InterPro" id="IPR036097">
    <property type="entry name" value="HisK_dim/P_sf"/>
</dbReference>
<dbReference type="EMBL" id="FNTI01000001">
    <property type="protein sequence ID" value="SEC61307.1"/>
    <property type="molecule type" value="Genomic_DNA"/>
</dbReference>
<dbReference type="InterPro" id="IPR036890">
    <property type="entry name" value="HATPase_C_sf"/>
</dbReference>
<reference evidence="6 7" key="1">
    <citation type="submission" date="2016-10" db="EMBL/GenBank/DDBJ databases">
        <authorList>
            <person name="de Groot N.N."/>
        </authorList>
    </citation>
    <scope>NUCLEOTIDE SEQUENCE [LARGE SCALE GENOMIC DNA]</scope>
    <source>
        <strain evidence="6 7">GAS522</strain>
    </source>
</reference>
<keyword evidence="3" id="KW-0597">Phosphoprotein</keyword>